<proteinExistence type="predicted"/>
<sequence length="193" mass="21564">MDKETQEIDVSIQRILVIVKPDAVQHLKDIEDTIYSNGFEILQSPCLGNGSQAVAKEYLSLDKIQLHGNGDMDHTLFHLETIHRMEQEQSVTAPLLDLFLLPAPLVEQEQSVTARLLDLFLLPVPLVEQEQSVTAPPLDRFLLTAPLVEQEQSVTAPPLDLFLLTAPLVEQEQSVTARPLDLFLLTAPLVEQE</sequence>
<gene>
    <name evidence="1" type="ORF">TMSB3V08_LOCUS10307</name>
</gene>
<name>A0A7R9EGN5_9NEOP</name>
<evidence type="ECO:0008006" key="2">
    <source>
        <dbReference type="Google" id="ProtNLM"/>
    </source>
</evidence>
<dbReference type="EMBL" id="OB796631">
    <property type="protein sequence ID" value="CAD7433637.1"/>
    <property type="molecule type" value="Genomic_DNA"/>
</dbReference>
<dbReference type="SUPFAM" id="SSF54919">
    <property type="entry name" value="Nucleoside diphosphate kinase, NDK"/>
    <property type="match status" value="1"/>
</dbReference>
<evidence type="ECO:0000313" key="1">
    <source>
        <dbReference type="EMBL" id="CAD7433637.1"/>
    </source>
</evidence>
<accession>A0A7R9EGN5</accession>
<dbReference type="AlphaFoldDB" id="A0A7R9EGN5"/>
<dbReference type="InterPro" id="IPR036850">
    <property type="entry name" value="NDK-like_dom_sf"/>
</dbReference>
<reference evidence="1" key="1">
    <citation type="submission" date="2020-11" db="EMBL/GenBank/DDBJ databases">
        <authorList>
            <person name="Tran Van P."/>
        </authorList>
    </citation>
    <scope>NUCLEOTIDE SEQUENCE</scope>
</reference>
<organism evidence="1">
    <name type="scientific">Timema monikensis</name>
    <dbReference type="NCBI Taxonomy" id="170555"/>
    <lineage>
        <taxon>Eukaryota</taxon>
        <taxon>Metazoa</taxon>
        <taxon>Ecdysozoa</taxon>
        <taxon>Arthropoda</taxon>
        <taxon>Hexapoda</taxon>
        <taxon>Insecta</taxon>
        <taxon>Pterygota</taxon>
        <taxon>Neoptera</taxon>
        <taxon>Polyneoptera</taxon>
        <taxon>Phasmatodea</taxon>
        <taxon>Timematodea</taxon>
        <taxon>Timematoidea</taxon>
        <taxon>Timematidae</taxon>
        <taxon>Timema</taxon>
    </lineage>
</organism>
<protein>
    <recommendedName>
        <fullName evidence="2">Nucleoside diphosphate kinase-like domain-containing protein</fullName>
    </recommendedName>
</protein>